<evidence type="ECO:0000313" key="2">
    <source>
        <dbReference type="EMBL" id="ODN03225.1"/>
    </source>
</evidence>
<gene>
    <name evidence="2" type="ORF">Ocin01_03461</name>
</gene>
<sequence>MGNATSSMSFSPFVWTNLEEAAKTDLGFSFKRGIRGLKKKRTPGVKVKRVESNPRPGNVTPQDTRSSTPLPGILRHQQNDLPYLRHGQRSVSMAEVKPSEANTSIPTSANILTTNDSSFNNNNVNHDTMSVLLNEQRANLSEPVPITSPGEGGETLEQPDINRNVYKPFVPEPWPTASMIQTLLAKSQREPTTAIIAKFYPRGLKVPVVIQYSYNRYNQETVFEASDNLYTIIPTRYELSPLGDSHQERLDFFFRTFKYSINTLLGSIWWNGYFLVVDQKTTRRRLKVSGFEPDPSQLLFEIVNVGGLNVHRKTHSTEIRGHTDGNLEETKSFKIKGPNAKDVKVSKLRSNLVTVHVPEYNSEVVVLPVGS</sequence>
<dbReference type="Proteomes" id="UP000094527">
    <property type="component" value="Unassembled WGS sequence"/>
</dbReference>
<keyword evidence="3" id="KW-1185">Reference proteome</keyword>
<evidence type="ECO:0000313" key="3">
    <source>
        <dbReference type="Proteomes" id="UP000094527"/>
    </source>
</evidence>
<feature type="region of interest" description="Disordered" evidence="1">
    <location>
        <begin position="142"/>
        <end position="161"/>
    </location>
</feature>
<feature type="region of interest" description="Disordered" evidence="1">
    <location>
        <begin position="40"/>
        <end position="71"/>
    </location>
</feature>
<feature type="compositionally biased region" description="Polar residues" evidence="1">
    <location>
        <begin position="59"/>
        <end position="69"/>
    </location>
</feature>
<protein>
    <submittedName>
        <fullName evidence="2">Uncharacterized protein</fullName>
    </submittedName>
</protein>
<name>A0A1D2NDQ2_ORCCI</name>
<proteinExistence type="predicted"/>
<comment type="caution">
    <text evidence="2">The sequence shown here is derived from an EMBL/GenBank/DDBJ whole genome shotgun (WGS) entry which is preliminary data.</text>
</comment>
<reference evidence="2 3" key="1">
    <citation type="journal article" date="2016" name="Genome Biol. Evol.">
        <title>Gene Family Evolution Reflects Adaptation to Soil Environmental Stressors in the Genome of the Collembolan Orchesella cincta.</title>
        <authorList>
            <person name="Faddeeva-Vakhrusheva A."/>
            <person name="Derks M.F."/>
            <person name="Anvar S.Y."/>
            <person name="Agamennone V."/>
            <person name="Suring W."/>
            <person name="Smit S."/>
            <person name="van Straalen N.M."/>
            <person name="Roelofs D."/>
        </authorList>
    </citation>
    <scope>NUCLEOTIDE SEQUENCE [LARGE SCALE GENOMIC DNA]</scope>
    <source>
        <tissue evidence="2">Mixed pool</tissue>
    </source>
</reference>
<evidence type="ECO:0000256" key="1">
    <source>
        <dbReference type="SAM" id="MobiDB-lite"/>
    </source>
</evidence>
<accession>A0A1D2NDQ2</accession>
<dbReference type="EMBL" id="LJIJ01000082">
    <property type="protein sequence ID" value="ODN03225.1"/>
    <property type="molecule type" value="Genomic_DNA"/>
</dbReference>
<dbReference type="AlphaFoldDB" id="A0A1D2NDQ2"/>
<organism evidence="2 3">
    <name type="scientific">Orchesella cincta</name>
    <name type="common">Springtail</name>
    <name type="synonym">Podura cincta</name>
    <dbReference type="NCBI Taxonomy" id="48709"/>
    <lineage>
        <taxon>Eukaryota</taxon>
        <taxon>Metazoa</taxon>
        <taxon>Ecdysozoa</taxon>
        <taxon>Arthropoda</taxon>
        <taxon>Hexapoda</taxon>
        <taxon>Collembola</taxon>
        <taxon>Entomobryomorpha</taxon>
        <taxon>Entomobryoidea</taxon>
        <taxon>Orchesellidae</taxon>
        <taxon>Orchesellinae</taxon>
        <taxon>Orchesella</taxon>
    </lineage>
</organism>